<evidence type="ECO:0000256" key="6">
    <source>
        <dbReference type="SAM" id="MobiDB-lite"/>
    </source>
</evidence>
<evidence type="ECO:0000256" key="5">
    <source>
        <dbReference type="ARBA" id="ARBA00023136"/>
    </source>
</evidence>
<feature type="transmembrane region" description="Helical" evidence="7">
    <location>
        <begin position="124"/>
        <end position="148"/>
    </location>
</feature>
<gene>
    <name evidence="10" type="ORF">DM867_12615</name>
    <name evidence="11" type="ORF">DP108_12120</name>
</gene>
<dbReference type="InterPro" id="IPR052218">
    <property type="entry name" value="Preflagellin_Peptidase"/>
</dbReference>
<evidence type="ECO:0000313" key="11">
    <source>
        <dbReference type="EMBL" id="KAB7514524.1"/>
    </source>
</evidence>
<dbReference type="Pfam" id="PF01478">
    <property type="entry name" value="Peptidase_A24"/>
    <property type="match status" value="1"/>
</dbReference>
<reference evidence="12 13" key="1">
    <citation type="submission" date="2019-10" db="EMBL/GenBank/DDBJ databases">
        <title>Unraveling microbial dark matter from salterns through culturing: the case of the genus Halosegnis.</title>
        <authorList>
            <person name="Duran-Viseras A."/>
            <person name="Andrei A.-S."/>
            <person name="Vera-Gargallo B."/>
            <person name="Ghai R."/>
            <person name="Sanchez-Porro C."/>
            <person name="Ventosa A."/>
        </authorList>
    </citation>
    <scope>NUCLEOTIDE SEQUENCE [LARGE SCALE GENOMIC DNA]</scope>
    <source>
        <strain evidence="10 13">F18-79</strain>
        <strain evidence="11 12">F19-13</strain>
    </source>
</reference>
<accession>A0A5N5U229</accession>
<dbReference type="RefSeq" id="WP_152134362.1">
    <property type="nucleotide sequence ID" value="NZ_QKKZ01000008.1"/>
</dbReference>
<evidence type="ECO:0000256" key="2">
    <source>
        <dbReference type="ARBA" id="ARBA00022475"/>
    </source>
</evidence>
<dbReference type="Proteomes" id="UP000326865">
    <property type="component" value="Unassembled WGS sequence"/>
</dbReference>
<dbReference type="Pfam" id="PF06847">
    <property type="entry name" value="Arc_PepC_II"/>
    <property type="match status" value="1"/>
</dbReference>
<evidence type="ECO:0000313" key="13">
    <source>
        <dbReference type="Proteomes" id="UP000326865"/>
    </source>
</evidence>
<proteinExistence type="predicted"/>
<protein>
    <recommendedName>
        <fullName evidence="14">Prepilin peptidase</fullName>
    </recommendedName>
</protein>
<evidence type="ECO:0000313" key="12">
    <source>
        <dbReference type="Proteomes" id="UP000326207"/>
    </source>
</evidence>
<dbReference type="AlphaFoldDB" id="A0A5N5U229"/>
<keyword evidence="2" id="KW-1003">Cell membrane</keyword>
<dbReference type="InterPro" id="IPR009655">
    <property type="entry name" value="Preflagellin_peptidase_C"/>
</dbReference>
<dbReference type="GO" id="GO:0004190">
    <property type="term" value="F:aspartic-type endopeptidase activity"/>
    <property type="evidence" value="ECO:0007669"/>
    <property type="project" value="InterPro"/>
</dbReference>
<keyword evidence="13" id="KW-1185">Reference proteome</keyword>
<feature type="transmembrane region" description="Helical" evidence="7">
    <location>
        <begin position="306"/>
        <end position="334"/>
    </location>
</feature>
<dbReference type="GO" id="GO:0005886">
    <property type="term" value="C:plasma membrane"/>
    <property type="evidence" value="ECO:0007669"/>
    <property type="project" value="UniProtKB-SubCell"/>
</dbReference>
<accession>A0A5N5U7H2</accession>
<dbReference type="Gene3D" id="1.20.120.1220">
    <property type="match status" value="1"/>
</dbReference>
<feature type="domain" description="Preflagellin peptidase C-terminal" evidence="9">
    <location>
        <begin position="291"/>
        <end position="323"/>
    </location>
</feature>
<dbReference type="Proteomes" id="UP000326207">
    <property type="component" value="Unassembled WGS sequence"/>
</dbReference>
<evidence type="ECO:0000256" key="7">
    <source>
        <dbReference type="SAM" id="Phobius"/>
    </source>
</evidence>
<evidence type="ECO:0000259" key="8">
    <source>
        <dbReference type="Pfam" id="PF01478"/>
    </source>
</evidence>
<organism evidence="10 13">
    <name type="scientific">Halosegnis rubeus</name>
    <dbReference type="NCBI Taxonomy" id="2212850"/>
    <lineage>
        <taxon>Archaea</taxon>
        <taxon>Methanobacteriati</taxon>
        <taxon>Methanobacteriota</taxon>
        <taxon>Stenosarchaea group</taxon>
        <taxon>Halobacteria</taxon>
        <taxon>Halobacteriales</taxon>
        <taxon>Natronomonadaceae</taxon>
        <taxon>Halosegnis</taxon>
    </lineage>
</organism>
<evidence type="ECO:0008006" key="14">
    <source>
        <dbReference type="Google" id="ProtNLM"/>
    </source>
</evidence>
<dbReference type="EMBL" id="QKKZ01000008">
    <property type="protein sequence ID" value="KAB7512590.1"/>
    <property type="molecule type" value="Genomic_DNA"/>
</dbReference>
<comment type="caution">
    <text evidence="10">The sequence shown here is derived from an EMBL/GenBank/DDBJ whole genome shotgun (WGS) entry which is preliminary data.</text>
</comment>
<feature type="region of interest" description="Disordered" evidence="6">
    <location>
        <begin position="217"/>
        <end position="249"/>
    </location>
</feature>
<feature type="transmembrane region" description="Helical" evidence="7">
    <location>
        <begin position="35"/>
        <end position="58"/>
    </location>
</feature>
<keyword evidence="5 7" id="KW-0472">Membrane</keyword>
<evidence type="ECO:0000256" key="4">
    <source>
        <dbReference type="ARBA" id="ARBA00022989"/>
    </source>
</evidence>
<keyword evidence="3 7" id="KW-0812">Transmembrane</keyword>
<keyword evidence="4 7" id="KW-1133">Transmembrane helix</keyword>
<name>A0A5N5U229_9EURY</name>
<feature type="domain" description="Prepilin type IV endopeptidase peptidase" evidence="8">
    <location>
        <begin position="15"/>
        <end position="133"/>
    </location>
</feature>
<feature type="transmembrane region" description="Helical" evidence="7">
    <location>
        <begin position="96"/>
        <end position="112"/>
    </location>
</feature>
<sequence>MLSSPPTDLLRLSVVPVFLWAAYRDIQTRRVRDELWAPLLLLGVVALAVDGLAAVAVGGPRLQLFGIHLAVSLGIVAPLGYVFWRLGGFGGADAKAIIVLALVFPEFPVYLLPNGSLPLAETPLGVFSMTVLSNAVLVGLVSPLLLAARNLLAGRISLTMFVGRPADVPDVASAYGSLLETPDGLTRRGLDLDALRMYLRWRQLTLADVRRDPGRYRSPVSLANETGEPTDGALAAGPDVTGGSLPGSDAPAPAVRPIDADDPWGAAAFLAAIDSSAYGTTPEQLRAGLDVLAERETVWLTPGLPFIVPMAVGLVVGLLYGDLLYALLALVGLAP</sequence>
<dbReference type="EMBL" id="QMDY01000009">
    <property type="protein sequence ID" value="KAB7514524.1"/>
    <property type="molecule type" value="Genomic_DNA"/>
</dbReference>
<evidence type="ECO:0000256" key="3">
    <source>
        <dbReference type="ARBA" id="ARBA00022692"/>
    </source>
</evidence>
<dbReference type="PANTHER" id="PTHR36506">
    <property type="entry name" value="PREFLAGELLIN PEPTIDASE"/>
    <property type="match status" value="1"/>
</dbReference>
<evidence type="ECO:0000313" key="10">
    <source>
        <dbReference type="EMBL" id="KAB7512590.1"/>
    </source>
</evidence>
<feature type="transmembrane region" description="Helical" evidence="7">
    <location>
        <begin position="64"/>
        <end position="84"/>
    </location>
</feature>
<dbReference type="InterPro" id="IPR000045">
    <property type="entry name" value="Prepilin_IV_endopep_pep"/>
</dbReference>
<comment type="subcellular location">
    <subcellularLocation>
        <location evidence="1">Cell membrane</location>
        <topology evidence="1">Multi-pass membrane protein</topology>
    </subcellularLocation>
</comment>
<dbReference type="PANTHER" id="PTHR36506:SF1">
    <property type="entry name" value="PREFLAGELLIN PEPTIDASE"/>
    <property type="match status" value="1"/>
</dbReference>
<evidence type="ECO:0000259" key="9">
    <source>
        <dbReference type="Pfam" id="PF06847"/>
    </source>
</evidence>
<evidence type="ECO:0000256" key="1">
    <source>
        <dbReference type="ARBA" id="ARBA00004651"/>
    </source>
</evidence>